<accession>A0A917F5T4</accession>
<dbReference type="EMBL" id="BMKQ01000001">
    <property type="protein sequence ID" value="GGF50934.1"/>
    <property type="molecule type" value="Genomic_DNA"/>
</dbReference>
<dbReference type="Proteomes" id="UP000649179">
    <property type="component" value="Unassembled WGS sequence"/>
</dbReference>
<feature type="region of interest" description="Disordered" evidence="1">
    <location>
        <begin position="1"/>
        <end position="25"/>
    </location>
</feature>
<feature type="transmembrane region" description="Helical" evidence="2">
    <location>
        <begin position="51"/>
        <end position="68"/>
    </location>
</feature>
<keyword evidence="2" id="KW-0472">Membrane</keyword>
<dbReference type="RefSeq" id="WP_188780165.1">
    <property type="nucleotide sequence ID" value="NZ_BMKQ01000001.1"/>
</dbReference>
<evidence type="ECO:0000256" key="2">
    <source>
        <dbReference type="SAM" id="Phobius"/>
    </source>
</evidence>
<evidence type="ECO:0000313" key="4">
    <source>
        <dbReference type="Proteomes" id="UP000649179"/>
    </source>
</evidence>
<keyword evidence="2" id="KW-0812">Transmembrane</keyword>
<sequence>MTDDRDGVPESGAYPDPEGIAADLPPLRTTRIDEAELEAISAAVARGRMVGLRRVLLISVVLLAAVAVVVSRDLLSLGPVVLVALLVFWLGPRTVRSGVRGELGLLLPVGSVVGIGVADDVVRTERDGTERLLHPGFVRSVKTSSATVQLRTREEELLTFPRSLITDADVERLERARERPVGGGLLARSLALPWAGELGVAGTAARRRMVVSRLHRSPAFWALVVVGLAWVGLRLLRDGRQGFYWLAGLLVLLAVLETLVRRRVRRALPTRAGAGPGTSYRIGREADHLVVATAFSVTSWPLDRLAEVTSTHPVLELRWERPSATLLLPADAVPDDEVGRLRARGGRES</sequence>
<comment type="caution">
    <text evidence="3">The sequence shown here is derived from an EMBL/GenBank/DDBJ whole genome shotgun (WGS) entry which is preliminary data.</text>
</comment>
<feature type="transmembrane region" description="Helical" evidence="2">
    <location>
        <begin position="74"/>
        <end position="91"/>
    </location>
</feature>
<proteinExistence type="predicted"/>
<reference evidence="3" key="2">
    <citation type="submission" date="2020-09" db="EMBL/GenBank/DDBJ databases">
        <authorList>
            <person name="Sun Q."/>
            <person name="Zhou Y."/>
        </authorList>
    </citation>
    <scope>NUCLEOTIDE SEQUENCE</scope>
    <source>
        <strain evidence="3">CGMCC 1.16067</strain>
    </source>
</reference>
<protein>
    <submittedName>
        <fullName evidence="3">Uncharacterized protein</fullName>
    </submittedName>
</protein>
<reference evidence="3" key="1">
    <citation type="journal article" date="2014" name="Int. J. Syst. Evol. Microbiol.">
        <title>Complete genome sequence of Corynebacterium casei LMG S-19264T (=DSM 44701T), isolated from a smear-ripened cheese.</title>
        <authorList>
            <consortium name="US DOE Joint Genome Institute (JGI-PGF)"/>
            <person name="Walter F."/>
            <person name="Albersmeier A."/>
            <person name="Kalinowski J."/>
            <person name="Ruckert C."/>
        </authorList>
    </citation>
    <scope>NUCLEOTIDE SEQUENCE</scope>
    <source>
        <strain evidence="3">CGMCC 1.16067</strain>
    </source>
</reference>
<dbReference type="AlphaFoldDB" id="A0A917F5T4"/>
<keyword evidence="2" id="KW-1133">Transmembrane helix</keyword>
<evidence type="ECO:0000256" key="1">
    <source>
        <dbReference type="SAM" id="MobiDB-lite"/>
    </source>
</evidence>
<keyword evidence="4" id="KW-1185">Reference proteome</keyword>
<gene>
    <name evidence="3" type="ORF">GCM10011519_26140</name>
</gene>
<feature type="transmembrane region" description="Helical" evidence="2">
    <location>
        <begin position="218"/>
        <end position="236"/>
    </location>
</feature>
<feature type="transmembrane region" description="Helical" evidence="2">
    <location>
        <begin position="242"/>
        <end position="260"/>
    </location>
</feature>
<name>A0A917F5T4_9ACTN</name>
<organism evidence="3 4">
    <name type="scientific">Marmoricola endophyticus</name>
    <dbReference type="NCBI Taxonomy" id="2040280"/>
    <lineage>
        <taxon>Bacteria</taxon>
        <taxon>Bacillati</taxon>
        <taxon>Actinomycetota</taxon>
        <taxon>Actinomycetes</taxon>
        <taxon>Propionibacteriales</taxon>
        <taxon>Nocardioidaceae</taxon>
        <taxon>Marmoricola</taxon>
    </lineage>
</organism>
<evidence type="ECO:0000313" key="3">
    <source>
        <dbReference type="EMBL" id="GGF50934.1"/>
    </source>
</evidence>